<dbReference type="InterPro" id="IPR010222">
    <property type="entry name" value="RNA_helicase_HrpA"/>
</dbReference>
<dbReference type="EMBL" id="PDGH01000146">
    <property type="protein sequence ID" value="POB41742.1"/>
    <property type="molecule type" value="Genomic_DNA"/>
</dbReference>
<dbReference type="GO" id="GO:0016787">
    <property type="term" value="F:hydrolase activity"/>
    <property type="evidence" value="ECO:0007669"/>
    <property type="project" value="UniProtKB-KW"/>
</dbReference>
<dbReference type="PROSITE" id="PS51194">
    <property type="entry name" value="HELICASE_CTER"/>
    <property type="match status" value="1"/>
</dbReference>
<evidence type="ECO:0000256" key="5">
    <source>
        <dbReference type="ARBA" id="ARBA00022806"/>
    </source>
</evidence>
<dbReference type="Pfam" id="PF00271">
    <property type="entry name" value="Helicase_C"/>
    <property type="match status" value="1"/>
</dbReference>
<dbReference type="SUPFAM" id="SSF52540">
    <property type="entry name" value="P-loop containing nucleoside triphosphate hydrolases"/>
    <property type="match status" value="1"/>
</dbReference>
<dbReference type="GO" id="GO:0005524">
    <property type="term" value="F:ATP binding"/>
    <property type="evidence" value="ECO:0007669"/>
    <property type="project" value="UniProtKB-KW"/>
</dbReference>
<dbReference type="FunFam" id="3.40.50.300:FF:000575">
    <property type="entry name" value="ATP-dependent helicase hrpA"/>
    <property type="match status" value="1"/>
</dbReference>
<dbReference type="InterPro" id="IPR024590">
    <property type="entry name" value="HrpA_C"/>
</dbReference>
<feature type="region of interest" description="Disordered" evidence="9">
    <location>
        <begin position="1"/>
        <end position="21"/>
    </location>
</feature>
<evidence type="ECO:0000259" key="11">
    <source>
        <dbReference type="PROSITE" id="PS51194"/>
    </source>
</evidence>
<sequence length="1310" mass="149856">MTSSQPNTESHASEQKAQANSAASLRKALSQCLIKDRFRLSKRIAGASKINKESARNAVFDEIALDIAKSMMEVEQRSRYQPKIEYPEILPVSQKKDDIADAIAHHQVVIVAGETGSGKTTQLPKICAELGRGKFGLIGHTQPRRLAARSVANRIAEEMETQLGDFVGYKVRFNDQISENTQIKLMTDGILLAEIQHDRFLNQYDTIIIDEAHERSLNIDFILGYLKELLPRRPDLKVIITSATIDPERFSNHFGGAPIIEVSGRTYPVETRYRPLGGETEDDRDQLEGIFDAVDELCDEGLGDILIFMNGEREIRDTADALAKRKLKDTEIVPLYARLSAGEQNKIFQPHTGRRIVLATNVAETSLTVPGIKYVIDPGTARISRYSYRTKVQRLPIEPVSQASANQRKGRCGRVQEGICIRLYSEDDFNSRPEFTDPEILRTNLASVILQMTALGLGDIEAFPFVEAPDKRNILDGVRLLEELGAINSNAKDPKKRLTAVGKQLARLPIDPRLARMVLEAPRFGCLKEVMIIAAALSIQDPRERPSDKQQSADDKHRRFYHEDSDFLTFVNLWNHIQKQQKALSGNQFRRQCKDDYLNYLRVREWQDVYFQIHQSMREMEFKLNSEPGSYDAVHSAILTGLLSHIGMKDQEKNEYHGARNARFHIFPGSGLFKKQPKWVMSAELVETSKLWGRIIAKIQPEWIEPLAKHLIKRSHSEPHWSKKQAAVMAYEKVMLYGIPIVPKRLVNYGNIDASVSREIFIRSALVEGDWETKHAFFKQNRKLLLEVEELEHKSRRRDILVDDEELFQFYDQRVGTEVVSGRHFDTWWKQASKKEPELLNFEKEMLFKGDASHVTDLDYPNFWHQNGLKLKLSYQFEPGDDSDGVTVHIPLPILNQIDPAGFDWQIPGLRHELVVSLIKSLPKTLRKNFVPAPNYADAFLSRVTAMEMPLLDALEKELRRMTGATVLREDWKLDQVPDHLKVTFRAVDERNRKLKEHKDLHELKESLKEKVQETLSKVADDDIEQQGLHTWSFGELPQVYQQKRGGYQVKAFPALVDNRDSVEIKLYETEQEQLSAMKAGQRRLILLNVPSPIKYLHTNLPNKSKLGLYFNPYGKVLDLIDDCIACGVDKLIEEQGGLVWEPEKFEALKEHVRAELGDTVVDIAKQVETILTTAFNINKKLKGKIDFTMAFALSDIKAQIEGLIFKGFATECGWKRLPDILRYMKAIERRMEKLPIDPNKDRLHMLKIESVVKDYKELLNKIPKGLAVPENVKEIRWMIEELRVSFFAQQLGTPYPVSDKRVKNAIEAC</sequence>
<protein>
    <recommendedName>
        <fullName evidence="2">RNA helicase</fullName>
        <ecNumber evidence="2">3.6.4.13</ecNumber>
    </recommendedName>
</protein>
<dbReference type="InterPro" id="IPR014001">
    <property type="entry name" value="Helicase_ATP-bd"/>
</dbReference>
<evidence type="ECO:0000313" key="12">
    <source>
        <dbReference type="EMBL" id="POB41742.1"/>
    </source>
</evidence>
<dbReference type="PANTHER" id="PTHR18934">
    <property type="entry name" value="ATP-DEPENDENT RNA HELICASE"/>
    <property type="match status" value="1"/>
</dbReference>
<dbReference type="Proteomes" id="UP000237466">
    <property type="component" value="Unassembled WGS sequence"/>
</dbReference>
<comment type="caution">
    <text evidence="12">The sequence shown here is derived from an EMBL/GenBank/DDBJ whole genome shotgun (WGS) entry which is preliminary data.</text>
</comment>
<evidence type="ECO:0000256" key="8">
    <source>
        <dbReference type="SAM" id="Coils"/>
    </source>
</evidence>
<proteinExistence type="inferred from homology"/>
<dbReference type="InterPro" id="IPR003593">
    <property type="entry name" value="AAA+_ATPase"/>
</dbReference>
<comment type="similarity">
    <text evidence="1">Belongs to the DEAD box helicase family. DEAH subfamily.</text>
</comment>
<dbReference type="InterPro" id="IPR011545">
    <property type="entry name" value="DEAD/DEAH_box_helicase_dom"/>
</dbReference>
<dbReference type="EC" id="3.6.4.13" evidence="2"/>
<accession>A0A2S3QV47</accession>
<dbReference type="NCBIfam" id="TIGR01967">
    <property type="entry name" value="DEAH_box_HrpA"/>
    <property type="match status" value="1"/>
</dbReference>
<dbReference type="CDD" id="cd17989">
    <property type="entry name" value="DEXHc_HrpA"/>
    <property type="match status" value="1"/>
</dbReference>
<dbReference type="Gene3D" id="3.40.50.300">
    <property type="entry name" value="P-loop containing nucleotide triphosphate hydrolases"/>
    <property type="match status" value="2"/>
</dbReference>
<dbReference type="Pfam" id="PF11898">
    <property type="entry name" value="DUF3418"/>
    <property type="match status" value="1"/>
</dbReference>
<evidence type="ECO:0000259" key="10">
    <source>
        <dbReference type="PROSITE" id="PS51192"/>
    </source>
</evidence>
<dbReference type="InterPro" id="IPR001650">
    <property type="entry name" value="Helicase_C-like"/>
</dbReference>
<dbReference type="Pfam" id="PF04408">
    <property type="entry name" value="WHD_HA2"/>
    <property type="match status" value="1"/>
</dbReference>
<feature type="domain" description="Helicase ATP-binding" evidence="10">
    <location>
        <begin position="100"/>
        <end position="263"/>
    </location>
</feature>
<dbReference type="SMART" id="SM00382">
    <property type="entry name" value="AAA"/>
    <property type="match status" value="1"/>
</dbReference>
<evidence type="ECO:0000256" key="7">
    <source>
        <dbReference type="ARBA" id="ARBA00047984"/>
    </source>
</evidence>
<dbReference type="NCBIfam" id="NF008348">
    <property type="entry name" value="PRK11131.1"/>
    <property type="match status" value="1"/>
</dbReference>
<feature type="coiled-coil region" evidence="8">
    <location>
        <begin position="991"/>
        <end position="1018"/>
    </location>
</feature>
<dbReference type="InterPro" id="IPR011709">
    <property type="entry name" value="DEAD-box_helicase_OB_fold"/>
</dbReference>
<evidence type="ECO:0000256" key="1">
    <source>
        <dbReference type="ARBA" id="ARBA00008792"/>
    </source>
</evidence>
<name>A0A2S3QV47_VIBVL</name>
<dbReference type="RefSeq" id="WP_103201190.1">
    <property type="nucleotide sequence ID" value="NZ_JASMUA010000002.1"/>
</dbReference>
<evidence type="ECO:0000256" key="4">
    <source>
        <dbReference type="ARBA" id="ARBA00022801"/>
    </source>
</evidence>
<dbReference type="SMART" id="SM00487">
    <property type="entry name" value="DEXDc"/>
    <property type="match status" value="1"/>
</dbReference>
<dbReference type="Gene3D" id="1.20.120.1080">
    <property type="match status" value="1"/>
</dbReference>
<dbReference type="PROSITE" id="PS51192">
    <property type="entry name" value="HELICASE_ATP_BIND_1"/>
    <property type="match status" value="1"/>
</dbReference>
<evidence type="ECO:0000256" key="2">
    <source>
        <dbReference type="ARBA" id="ARBA00012552"/>
    </source>
</evidence>
<keyword evidence="5 12" id="KW-0347">Helicase</keyword>
<dbReference type="Pfam" id="PF07717">
    <property type="entry name" value="OB_NTP_bind"/>
    <property type="match status" value="1"/>
</dbReference>
<evidence type="ECO:0000256" key="9">
    <source>
        <dbReference type="SAM" id="MobiDB-lite"/>
    </source>
</evidence>
<dbReference type="CDD" id="cd18791">
    <property type="entry name" value="SF2_C_RHA"/>
    <property type="match status" value="1"/>
</dbReference>
<dbReference type="FunFam" id="1.20.120.1080:FF:000005">
    <property type="entry name" value="ATP-dependent helicase HrpA"/>
    <property type="match status" value="1"/>
</dbReference>
<keyword evidence="4" id="KW-0378">Hydrolase</keyword>
<dbReference type="SMART" id="SM00847">
    <property type="entry name" value="HA2"/>
    <property type="match status" value="1"/>
</dbReference>
<dbReference type="Pfam" id="PF00270">
    <property type="entry name" value="DEAD"/>
    <property type="match status" value="1"/>
</dbReference>
<evidence type="ECO:0000256" key="6">
    <source>
        <dbReference type="ARBA" id="ARBA00022840"/>
    </source>
</evidence>
<keyword evidence="8" id="KW-0175">Coiled coil</keyword>
<keyword evidence="6" id="KW-0067">ATP-binding</keyword>
<evidence type="ECO:0000256" key="3">
    <source>
        <dbReference type="ARBA" id="ARBA00022741"/>
    </source>
</evidence>
<feature type="domain" description="Helicase C-terminal" evidence="11">
    <location>
        <begin position="289"/>
        <end position="456"/>
    </location>
</feature>
<dbReference type="SMART" id="SM00490">
    <property type="entry name" value="HELICc"/>
    <property type="match status" value="1"/>
</dbReference>
<evidence type="ECO:0000313" key="13">
    <source>
        <dbReference type="Proteomes" id="UP000237466"/>
    </source>
</evidence>
<dbReference type="GO" id="GO:0003724">
    <property type="term" value="F:RNA helicase activity"/>
    <property type="evidence" value="ECO:0007669"/>
    <property type="project" value="UniProtKB-EC"/>
</dbReference>
<dbReference type="InterPro" id="IPR007502">
    <property type="entry name" value="Helicase-assoc_dom"/>
</dbReference>
<dbReference type="FunFam" id="3.40.50.300:FF:000439">
    <property type="entry name" value="ATP-dependent RNA helicase HrpA"/>
    <property type="match status" value="1"/>
</dbReference>
<keyword evidence="3" id="KW-0547">Nucleotide-binding</keyword>
<dbReference type="InterPro" id="IPR027417">
    <property type="entry name" value="P-loop_NTPase"/>
</dbReference>
<comment type="catalytic activity">
    <reaction evidence="7">
        <text>ATP + H2O = ADP + phosphate + H(+)</text>
        <dbReference type="Rhea" id="RHEA:13065"/>
        <dbReference type="ChEBI" id="CHEBI:15377"/>
        <dbReference type="ChEBI" id="CHEBI:15378"/>
        <dbReference type="ChEBI" id="CHEBI:30616"/>
        <dbReference type="ChEBI" id="CHEBI:43474"/>
        <dbReference type="ChEBI" id="CHEBI:456216"/>
        <dbReference type="EC" id="3.6.4.13"/>
    </reaction>
</comment>
<dbReference type="Pfam" id="PF21010">
    <property type="entry name" value="HA2_C"/>
    <property type="match status" value="1"/>
</dbReference>
<dbReference type="PANTHER" id="PTHR18934:SF99">
    <property type="entry name" value="ATP-DEPENDENT RNA HELICASE DHX37-RELATED"/>
    <property type="match status" value="1"/>
</dbReference>
<reference evidence="12 13" key="1">
    <citation type="journal article" date="2018" name="Front. Microbiol.">
        <title>Phylogeny of Vibrio vulnificus from the Analysis of the Core-Genome: Implications for Intra-Species Taxonomy.</title>
        <authorList>
            <person name="Roig F.J."/>
            <person name="Gonzalez-Candelas F."/>
            <person name="Sanjuan E."/>
            <person name="Fouz B."/>
            <person name="Feil E.J."/>
            <person name="Llorens C."/>
            <person name="Baker-Austin C."/>
            <person name="Oliver J.D."/>
            <person name="Danin-Poleg Y."/>
            <person name="Gibas C.J."/>
            <person name="Kashi Y."/>
            <person name="Gulig P.A."/>
            <person name="Morrison S.S."/>
            <person name="Amaro C."/>
        </authorList>
    </citation>
    <scope>NUCLEOTIDE SEQUENCE [LARGE SCALE GENOMIC DNA]</scope>
    <source>
        <strain evidence="12 13">CECT4608</strain>
    </source>
</reference>
<dbReference type="InterPro" id="IPR048333">
    <property type="entry name" value="HA2_WH"/>
</dbReference>
<dbReference type="GO" id="GO:0003723">
    <property type="term" value="F:RNA binding"/>
    <property type="evidence" value="ECO:0007669"/>
    <property type="project" value="TreeGrafter"/>
</dbReference>
<organism evidence="12 13">
    <name type="scientific">Vibrio vulnificus</name>
    <dbReference type="NCBI Taxonomy" id="672"/>
    <lineage>
        <taxon>Bacteria</taxon>
        <taxon>Pseudomonadati</taxon>
        <taxon>Pseudomonadota</taxon>
        <taxon>Gammaproteobacteria</taxon>
        <taxon>Vibrionales</taxon>
        <taxon>Vibrionaceae</taxon>
        <taxon>Vibrio</taxon>
    </lineage>
</organism>
<gene>
    <name evidence="12" type="ORF">CRN52_22380</name>
</gene>